<proteinExistence type="predicted"/>
<evidence type="ECO:0000313" key="1">
    <source>
        <dbReference type="EMBL" id="OMJ13375.1"/>
    </source>
</evidence>
<reference evidence="2" key="1">
    <citation type="submission" date="2017-01" db="EMBL/GenBank/DDBJ databases">
        <authorList>
            <person name="Wang Y."/>
            <person name="White M."/>
            <person name="Kvist S."/>
            <person name="Moncalvo J.-M."/>
        </authorList>
    </citation>
    <scope>NUCLEOTIDE SEQUENCE [LARGE SCALE GENOMIC DNA]</scope>
    <source>
        <strain evidence="2">ID-206-W2</strain>
    </source>
</reference>
<dbReference type="Proteomes" id="UP000187429">
    <property type="component" value="Unassembled WGS sequence"/>
</dbReference>
<dbReference type="AlphaFoldDB" id="A0A1R1XFE8"/>
<dbReference type="EMBL" id="LSSM01005105">
    <property type="protein sequence ID" value="OMJ13375.1"/>
    <property type="molecule type" value="Genomic_DNA"/>
</dbReference>
<gene>
    <name evidence="1" type="ORF">AYI69_g9026</name>
</gene>
<dbReference type="OrthoDB" id="5643308at2759"/>
<evidence type="ECO:0000313" key="2">
    <source>
        <dbReference type="Proteomes" id="UP000187429"/>
    </source>
</evidence>
<protein>
    <submittedName>
        <fullName evidence="1">Uncharacterized protein</fullName>
    </submittedName>
</protein>
<accession>A0A1R1XFE8</accession>
<keyword evidence="2" id="KW-1185">Reference proteome</keyword>
<comment type="caution">
    <text evidence="1">The sequence shown here is derived from an EMBL/GenBank/DDBJ whole genome shotgun (WGS) entry which is preliminary data.</text>
</comment>
<sequence length="165" mass="18060">MSSESSESITSSSCPSTSTFPLMSLNSSVTPKYYGNNVVQIPCCGSDFQIEFATSSQADLYVAFVDNDGFPTSKLILESQLGVVSGRNSLRTGRYSSPVKREISKRQAAFTQVYAKYQYINGVLFVYKNGVFVISTTVVGIPIKKLYFAPLQYMASVFDGLITCL</sequence>
<organism evidence="1 2">
    <name type="scientific">Smittium culicis</name>
    <dbReference type="NCBI Taxonomy" id="133412"/>
    <lineage>
        <taxon>Eukaryota</taxon>
        <taxon>Fungi</taxon>
        <taxon>Fungi incertae sedis</taxon>
        <taxon>Zoopagomycota</taxon>
        <taxon>Kickxellomycotina</taxon>
        <taxon>Harpellomycetes</taxon>
        <taxon>Harpellales</taxon>
        <taxon>Legeriomycetaceae</taxon>
        <taxon>Smittium</taxon>
    </lineage>
</organism>
<name>A0A1R1XFE8_9FUNG</name>